<evidence type="ECO:0000313" key="4">
    <source>
        <dbReference type="Proteomes" id="UP000232196"/>
    </source>
</evidence>
<keyword evidence="1" id="KW-0472">Membrane</keyword>
<dbReference type="Proteomes" id="UP000232196">
    <property type="component" value="Unassembled WGS sequence"/>
</dbReference>
<evidence type="ECO:0000259" key="2">
    <source>
        <dbReference type="Pfam" id="PF09335"/>
    </source>
</evidence>
<dbReference type="InterPro" id="IPR051311">
    <property type="entry name" value="DedA_domain"/>
</dbReference>
<feature type="transmembrane region" description="Helical" evidence="1">
    <location>
        <begin position="97"/>
        <end position="120"/>
    </location>
</feature>
<dbReference type="OrthoDB" id="9814483at2"/>
<proteinExistence type="predicted"/>
<dbReference type="EMBL" id="NPDN01000007">
    <property type="protein sequence ID" value="PJZ24655.1"/>
    <property type="molecule type" value="Genomic_DNA"/>
</dbReference>
<dbReference type="InterPro" id="IPR032816">
    <property type="entry name" value="VTT_dom"/>
</dbReference>
<organism evidence="3 4">
    <name type="scientific">Leptospira hartskeerlii</name>
    <dbReference type="NCBI Taxonomy" id="2023177"/>
    <lineage>
        <taxon>Bacteria</taxon>
        <taxon>Pseudomonadati</taxon>
        <taxon>Spirochaetota</taxon>
        <taxon>Spirochaetia</taxon>
        <taxon>Leptospirales</taxon>
        <taxon>Leptospiraceae</taxon>
        <taxon>Leptospira</taxon>
    </lineage>
</organism>
<evidence type="ECO:0000313" key="3">
    <source>
        <dbReference type="EMBL" id="PJZ24655.1"/>
    </source>
</evidence>
<dbReference type="RefSeq" id="WP_100707354.1">
    <property type="nucleotide sequence ID" value="NZ_NPDL01000006.1"/>
</dbReference>
<name>A0A2M9XAF2_9LEPT</name>
<sequence>MELSKLLSELLQTYAGPGLTLISFGAATLLPFSSEAALMGAIWSGLSPGEAVFWASIGNCAACAFNYSLGYWFGKKIEDRISESKTYAGWAERMSRWGYWALGFSFLPFVGDPITVLSGFFRQKFWIFALVVFSLRILRYTALAYGFGL</sequence>
<feature type="transmembrane region" description="Helical" evidence="1">
    <location>
        <begin position="126"/>
        <end position="147"/>
    </location>
</feature>
<accession>A0A2M9XAF2</accession>
<feature type="transmembrane region" description="Helical" evidence="1">
    <location>
        <begin position="52"/>
        <end position="73"/>
    </location>
</feature>
<dbReference type="Pfam" id="PF09335">
    <property type="entry name" value="VTT_dom"/>
    <property type="match status" value="1"/>
</dbReference>
<keyword evidence="1" id="KW-1133">Transmembrane helix</keyword>
<dbReference type="PANTHER" id="PTHR42709:SF4">
    <property type="entry name" value="INNER MEMBRANE PROTEIN YQAA"/>
    <property type="match status" value="1"/>
</dbReference>
<comment type="caution">
    <text evidence="3">The sequence shown here is derived from an EMBL/GenBank/DDBJ whole genome shotgun (WGS) entry which is preliminary data.</text>
</comment>
<dbReference type="AlphaFoldDB" id="A0A2M9XAF2"/>
<feature type="domain" description="VTT" evidence="2">
    <location>
        <begin position="33"/>
        <end position="145"/>
    </location>
</feature>
<evidence type="ECO:0000256" key="1">
    <source>
        <dbReference type="SAM" id="Phobius"/>
    </source>
</evidence>
<protein>
    <submittedName>
        <fullName evidence="3">SNARE-like domain protein</fullName>
    </submittedName>
</protein>
<keyword evidence="1" id="KW-0812">Transmembrane</keyword>
<feature type="transmembrane region" description="Helical" evidence="1">
    <location>
        <begin position="21"/>
        <end position="46"/>
    </location>
</feature>
<gene>
    <name evidence="3" type="ORF">CH357_13760</name>
</gene>
<reference evidence="3 4" key="1">
    <citation type="submission" date="2017-07" db="EMBL/GenBank/DDBJ databases">
        <title>Leptospira spp. isolated from tropical soils.</title>
        <authorList>
            <person name="Thibeaux R."/>
            <person name="Iraola G."/>
            <person name="Ferres I."/>
            <person name="Bierque E."/>
            <person name="Girault D."/>
            <person name="Soupe-Gilbert M.-E."/>
            <person name="Picardeau M."/>
            <person name="Goarant C."/>
        </authorList>
    </citation>
    <scope>NUCLEOTIDE SEQUENCE [LARGE SCALE GENOMIC DNA]</scope>
    <source>
        <strain evidence="3 4">MCA1-C-A1</strain>
    </source>
</reference>
<dbReference type="PANTHER" id="PTHR42709">
    <property type="entry name" value="ALKALINE PHOSPHATASE LIKE PROTEIN"/>
    <property type="match status" value="1"/>
</dbReference>
<keyword evidence="4" id="KW-1185">Reference proteome</keyword>